<proteinExistence type="predicted"/>
<gene>
    <name evidence="1" type="ordered locus">Arcve_2091</name>
</gene>
<dbReference type="eggNOG" id="arCOG00717">
    <property type="taxonomic scope" value="Archaea"/>
</dbReference>
<dbReference type="GeneID" id="10395225"/>
<dbReference type="Proteomes" id="UP000008136">
    <property type="component" value="Chromosome"/>
</dbReference>
<protein>
    <recommendedName>
        <fullName evidence="3">DUF3368 domain-containing protein</fullName>
    </recommendedName>
</protein>
<sequence>MNKYQIDLIESNDFSALKEKYPELGKGELSVIASARGRIAFIEDRRAEKVAESEGIAVFNIPVLLFALKENGMISNLEVARIVEELKNKDGYLLKKEIEEELLK</sequence>
<dbReference type="InterPro" id="IPR021799">
    <property type="entry name" value="PIN-like_prokaryotic"/>
</dbReference>
<dbReference type="RefSeq" id="WP_013684731.1">
    <property type="nucleotide sequence ID" value="NC_015320.1"/>
</dbReference>
<dbReference type="HOGENOM" id="CLU_2243686_0_0_2"/>
<evidence type="ECO:0008006" key="3">
    <source>
        <dbReference type="Google" id="ProtNLM"/>
    </source>
</evidence>
<organism evidence="1 2">
    <name type="scientific">Archaeoglobus veneficus (strain DSM 11195 / SNP6)</name>
    <dbReference type="NCBI Taxonomy" id="693661"/>
    <lineage>
        <taxon>Archaea</taxon>
        <taxon>Methanobacteriati</taxon>
        <taxon>Methanobacteriota</taxon>
        <taxon>Archaeoglobi</taxon>
        <taxon>Archaeoglobales</taxon>
        <taxon>Archaeoglobaceae</taxon>
        <taxon>Archaeoglobus</taxon>
    </lineage>
</organism>
<dbReference type="EMBL" id="CP002588">
    <property type="protein sequence ID" value="AEA48080.1"/>
    <property type="molecule type" value="Genomic_DNA"/>
</dbReference>
<name>F2KSL0_ARCVS</name>
<dbReference type="Pfam" id="PF11848">
    <property type="entry name" value="DUF3368"/>
    <property type="match status" value="1"/>
</dbReference>
<dbReference type="KEGG" id="ave:Arcve_2091"/>
<evidence type="ECO:0000313" key="2">
    <source>
        <dbReference type="Proteomes" id="UP000008136"/>
    </source>
</evidence>
<dbReference type="AlphaFoldDB" id="F2KSL0"/>
<keyword evidence="2" id="KW-1185">Reference proteome</keyword>
<accession>F2KSL0</accession>
<evidence type="ECO:0000313" key="1">
    <source>
        <dbReference type="EMBL" id="AEA48080.1"/>
    </source>
</evidence>
<reference evidence="1 2" key="1">
    <citation type="submission" date="2011-03" db="EMBL/GenBank/DDBJ databases">
        <title>The complete genome of Archaeoglobus veneficus SNP6.</title>
        <authorList>
            <consortium name="US DOE Joint Genome Institute (JGI-PGF)"/>
            <person name="Lucas S."/>
            <person name="Copeland A."/>
            <person name="Lapidus A."/>
            <person name="Bruce D."/>
            <person name="Goodwin L."/>
            <person name="Pitluck S."/>
            <person name="Kyrpides N."/>
            <person name="Mavromatis K."/>
            <person name="Pagani I."/>
            <person name="Ivanova N."/>
            <person name="Mikhailova N."/>
            <person name="Lu M."/>
            <person name="Detter J.C."/>
            <person name="Tapia R."/>
            <person name="Han C."/>
            <person name="Land M."/>
            <person name="Hauser L."/>
            <person name="Markowitz V."/>
            <person name="Cheng J.-F."/>
            <person name="Hugenholtz P."/>
            <person name="Woyke T."/>
            <person name="Wu D."/>
            <person name="Spring S."/>
            <person name="Brambilla E."/>
            <person name="Klenk H.-P."/>
            <person name="Eisen J.A."/>
        </authorList>
    </citation>
    <scope>NUCLEOTIDE SEQUENCE [LARGE SCALE GENOMIC DNA]</scope>
    <source>
        <strain>SNP6</strain>
    </source>
</reference>